<dbReference type="InterPro" id="IPR036928">
    <property type="entry name" value="AS_sf"/>
</dbReference>
<dbReference type="OrthoDB" id="8872210at2"/>
<accession>A0A501XJC5</accession>
<protein>
    <submittedName>
        <fullName evidence="4">Amidase</fullName>
    </submittedName>
</protein>
<evidence type="ECO:0000259" key="2">
    <source>
        <dbReference type="Pfam" id="PF01425"/>
    </source>
</evidence>
<evidence type="ECO:0000256" key="1">
    <source>
        <dbReference type="SAM" id="MobiDB-lite"/>
    </source>
</evidence>
<comment type="caution">
    <text evidence="4">The sequence shown here is derived from an EMBL/GenBank/DDBJ whole genome shotgun (WGS) entry which is preliminary data.</text>
</comment>
<keyword evidence="5" id="KW-1185">Reference proteome</keyword>
<dbReference type="InterPro" id="IPR023631">
    <property type="entry name" value="Amidase_dom"/>
</dbReference>
<dbReference type="PANTHER" id="PTHR42678">
    <property type="entry name" value="AMIDASE"/>
    <property type="match status" value="1"/>
</dbReference>
<organism evidence="4 5">
    <name type="scientific">Sandaracinobacter neustonicus</name>
    <dbReference type="NCBI Taxonomy" id="1715348"/>
    <lineage>
        <taxon>Bacteria</taxon>
        <taxon>Pseudomonadati</taxon>
        <taxon>Pseudomonadota</taxon>
        <taxon>Alphaproteobacteria</taxon>
        <taxon>Sphingomonadales</taxon>
        <taxon>Sphingosinicellaceae</taxon>
        <taxon>Sandaracinobacter</taxon>
    </lineage>
</organism>
<feature type="region of interest" description="Disordered" evidence="1">
    <location>
        <begin position="194"/>
        <end position="217"/>
    </location>
</feature>
<dbReference type="InterPro" id="IPR010895">
    <property type="entry name" value="CHRD"/>
</dbReference>
<evidence type="ECO:0000313" key="4">
    <source>
        <dbReference type="EMBL" id="TPE60555.1"/>
    </source>
</evidence>
<proteinExistence type="predicted"/>
<sequence>MVALRSGRLAGLSDRQHPFQRDSLTRREGAGVAGFARNLALGLLLLASAPLSARPAPVEVSEASISDLQAAMAAGRVTSAQLVQAYLDRIAAYDRRGPALNSVLTLNPAALADAARLDKERAKTGARGPLHGIPVLIKDNFAVAGLPVSDGTLALATYIAPVDAFQVRRLREAGAVILGKTTMHELAMSVTTVSSLSGETRNPYDPRRSPGGSSGGTGASIGASFAAAGMGSDTCGSIRIPAAYQSLFGLRGTAGLSSRAGVIPLSSTQDEAGPLARSVTDLAIMLDATVGADPDDPVTAAMAGRAPPAYLQGLRPGGLKGARIGVIRALMTPELMDAAMRDRTTAALDRMKAEGAEIVDVELPGLDPVLKAASVIAHEFKPDFAAFLSRHPGAPISGAEDIAGKGLVHEAIDARLKQRVSAGPRDEEAYAEALSKRAEARRMLLEVMEKARVDALAYPVSLQPPPMWGAEMMGIGTCQMSAVTGLPALAIPLGLSANALPVGMDLLGRPFDEQKLLNIAYGWEQAAKPRTAPFSTPPLANRKAPPPVPFRTRTAQHGPAADIAFRFDPLTARLSYDARLTGLTNDTPVALTLQRTDEGKPGPIIATLLKPGETKARADLQLDTRARADLAAGRLYVRLYTHAHPLGLDGAPLPQL</sequence>
<dbReference type="Proteomes" id="UP000319897">
    <property type="component" value="Unassembled WGS sequence"/>
</dbReference>
<feature type="domain" description="CHRD" evidence="3">
    <location>
        <begin position="558"/>
        <end position="647"/>
    </location>
</feature>
<dbReference type="AlphaFoldDB" id="A0A501XJC5"/>
<dbReference type="SUPFAM" id="SSF75304">
    <property type="entry name" value="Amidase signature (AS) enzymes"/>
    <property type="match status" value="1"/>
</dbReference>
<reference evidence="4 5" key="1">
    <citation type="submission" date="2019-06" db="EMBL/GenBank/DDBJ databases">
        <authorList>
            <person name="Lee I."/>
            <person name="Jang G.I."/>
            <person name="Hwang C.Y."/>
        </authorList>
    </citation>
    <scope>NUCLEOTIDE SEQUENCE [LARGE SCALE GENOMIC DNA]</scope>
    <source>
        <strain evidence="4 5">PAMC 28131</strain>
    </source>
</reference>
<name>A0A501XJC5_9SPHN</name>
<dbReference type="Gene3D" id="3.90.1300.10">
    <property type="entry name" value="Amidase signature (AS) domain"/>
    <property type="match status" value="1"/>
</dbReference>
<evidence type="ECO:0000313" key="5">
    <source>
        <dbReference type="Proteomes" id="UP000319897"/>
    </source>
</evidence>
<gene>
    <name evidence="4" type="ORF">FJQ54_11200</name>
</gene>
<dbReference type="Pfam" id="PF07452">
    <property type="entry name" value="CHRD"/>
    <property type="match status" value="1"/>
</dbReference>
<evidence type="ECO:0000259" key="3">
    <source>
        <dbReference type="Pfam" id="PF07452"/>
    </source>
</evidence>
<dbReference type="PANTHER" id="PTHR42678:SF34">
    <property type="entry name" value="OS04G0183300 PROTEIN"/>
    <property type="match status" value="1"/>
</dbReference>
<dbReference type="EMBL" id="VFSU01000026">
    <property type="protein sequence ID" value="TPE60555.1"/>
    <property type="molecule type" value="Genomic_DNA"/>
</dbReference>
<dbReference type="Pfam" id="PF01425">
    <property type="entry name" value="Amidase"/>
    <property type="match status" value="1"/>
</dbReference>
<feature type="domain" description="Amidase" evidence="2">
    <location>
        <begin position="82"/>
        <end position="517"/>
    </location>
</feature>